<accession>A0A6B3L4X3</accession>
<dbReference type="Proteomes" id="UP000475117">
    <property type="component" value="Chromosome"/>
</dbReference>
<name>A0A6B3L4X3_9BACT</name>
<dbReference type="KEGG" id="soa:G3M56_012280"/>
<proteinExistence type="predicted"/>
<sequence length="250" mass="27233">MSEQIIPQSRVFARERRRSLNVVFTFVFAFFFIGGIAARAQAQAPQNVPAKQAISVVLKEYGAAYRNRLVAVVGQKGATQPQHWHVMAYDLKDARRVAYFKVTNGRIAAATVLSEKQSAARRGVSFSLDNLRKNSTDVFTIADVAARNAKVGFDSISYEINGRGVGQAPIYAVELRDSQGRVVGNLVVDGASGRVLAANWNPKGAQAAYKNPLNRIDWNKVGETTRSVGRDIGNSFRSFGRGVRGALSGQ</sequence>
<gene>
    <name evidence="1" type="ORF">G3M56_012280</name>
</gene>
<protein>
    <recommendedName>
        <fullName evidence="3">PepSY domain-containing protein</fullName>
    </recommendedName>
</protein>
<organism evidence="1 2">
    <name type="scientific">Sulfuriroseicoccus oceanibius</name>
    <dbReference type="NCBI Taxonomy" id="2707525"/>
    <lineage>
        <taxon>Bacteria</taxon>
        <taxon>Pseudomonadati</taxon>
        <taxon>Verrucomicrobiota</taxon>
        <taxon>Verrucomicrobiia</taxon>
        <taxon>Verrucomicrobiales</taxon>
        <taxon>Verrucomicrobiaceae</taxon>
        <taxon>Sulfuriroseicoccus</taxon>
    </lineage>
</organism>
<reference evidence="1 2" key="1">
    <citation type="submission" date="2020-12" db="EMBL/GenBank/DDBJ databases">
        <title>Sulforoseuscoccus oceanibium gen. nov., sp. nov., a representative of the phylum Verrucomicrobia with special cytoplasmic membrane, and proposal of Sulforoseuscoccusaceae fam. nov.</title>
        <authorList>
            <person name="Xi F."/>
        </authorList>
    </citation>
    <scope>NUCLEOTIDE SEQUENCE [LARGE SCALE GENOMIC DNA]</scope>
    <source>
        <strain evidence="1 2">T37</strain>
    </source>
</reference>
<evidence type="ECO:0008006" key="3">
    <source>
        <dbReference type="Google" id="ProtNLM"/>
    </source>
</evidence>
<evidence type="ECO:0000313" key="1">
    <source>
        <dbReference type="EMBL" id="QQL44650.1"/>
    </source>
</evidence>
<dbReference type="EMBL" id="CP066776">
    <property type="protein sequence ID" value="QQL44650.1"/>
    <property type="molecule type" value="Genomic_DNA"/>
</dbReference>
<dbReference type="RefSeq" id="WP_164364360.1">
    <property type="nucleotide sequence ID" value="NZ_CP066776.1"/>
</dbReference>
<keyword evidence="2" id="KW-1185">Reference proteome</keyword>
<evidence type="ECO:0000313" key="2">
    <source>
        <dbReference type="Proteomes" id="UP000475117"/>
    </source>
</evidence>
<dbReference type="AlphaFoldDB" id="A0A6B3L4X3"/>